<dbReference type="AlphaFoldDB" id="A0A2T7NDX0"/>
<reference evidence="2 3" key="1">
    <citation type="submission" date="2018-04" db="EMBL/GenBank/DDBJ databases">
        <title>The genome of golden apple snail Pomacea canaliculata provides insight into stress tolerance and invasive adaptation.</title>
        <authorList>
            <person name="Liu C."/>
            <person name="Liu B."/>
            <person name="Ren Y."/>
            <person name="Zhang Y."/>
            <person name="Wang H."/>
            <person name="Li S."/>
            <person name="Jiang F."/>
            <person name="Yin L."/>
            <person name="Zhang G."/>
            <person name="Qian W."/>
            <person name="Fan W."/>
        </authorList>
    </citation>
    <scope>NUCLEOTIDE SEQUENCE [LARGE SCALE GENOMIC DNA]</scope>
    <source>
        <strain evidence="2">SZHN2017</strain>
        <tissue evidence="2">Muscle</tissue>
    </source>
</reference>
<evidence type="ECO:0000313" key="3">
    <source>
        <dbReference type="Proteomes" id="UP000245119"/>
    </source>
</evidence>
<dbReference type="OrthoDB" id="6129530at2759"/>
<feature type="region of interest" description="Disordered" evidence="1">
    <location>
        <begin position="92"/>
        <end position="116"/>
    </location>
</feature>
<evidence type="ECO:0000313" key="2">
    <source>
        <dbReference type="EMBL" id="PVD19359.1"/>
    </source>
</evidence>
<accession>A0A2T7NDX0</accession>
<name>A0A2T7NDX0_POMCA</name>
<feature type="compositionally biased region" description="Polar residues" evidence="1">
    <location>
        <begin position="149"/>
        <end position="177"/>
    </location>
</feature>
<proteinExistence type="predicted"/>
<dbReference type="Proteomes" id="UP000245119">
    <property type="component" value="Linkage Group LG13"/>
</dbReference>
<keyword evidence="3" id="KW-1185">Reference proteome</keyword>
<feature type="compositionally biased region" description="Low complexity" evidence="1">
    <location>
        <begin position="105"/>
        <end position="115"/>
    </location>
</feature>
<protein>
    <submittedName>
        <fullName evidence="2">Uncharacterized protein</fullName>
    </submittedName>
</protein>
<feature type="region of interest" description="Disordered" evidence="1">
    <location>
        <begin position="148"/>
        <end position="186"/>
    </location>
</feature>
<evidence type="ECO:0000256" key="1">
    <source>
        <dbReference type="SAM" id="MobiDB-lite"/>
    </source>
</evidence>
<organism evidence="2 3">
    <name type="scientific">Pomacea canaliculata</name>
    <name type="common">Golden apple snail</name>
    <dbReference type="NCBI Taxonomy" id="400727"/>
    <lineage>
        <taxon>Eukaryota</taxon>
        <taxon>Metazoa</taxon>
        <taxon>Spiralia</taxon>
        <taxon>Lophotrochozoa</taxon>
        <taxon>Mollusca</taxon>
        <taxon>Gastropoda</taxon>
        <taxon>Caenogastropoda</taxon>
        <taxon>Architaenioglossa</taxon>
        <taxon>Ampullarioidea</taxon>
        <taxon>Ampullariidae</taxon>
        <taxon>Pomacea</taxon>
    </lineage>
</organism>
<gene>
    <name evidence="2" type="ORF">C0Q70_19847</name>
</gene>
<sequence>MFQWRDNKHHVLLSISDEDSTVWFVGKSNSRTFPATDFCYPIGGSFRSYRSAGALSPTYWDSARFPNSTCRHPAWAEELHRNSVARTARVRARLSPTRPCRTPDRATSTSSPSSAYESDNRFILTLPFNDDTLEDIKEGRTFGKEPLTTARSRPATTGRYFNTNNGLRNSKSQTTWGTRPATAGQRFSSPGLRIQKLTLHQKDTVRDMRELFTTRQPIKRA</sequence>
<dbReference type="EMBL" id="PZQS01000013">
    <property type="protein sequence ID" value="PVD19359.1"/>
    <property type="molecule type" value="Genomic_DNA"/>
</dbReference>
<comment type="caution">
    <text evidence="2">The sequence shown here is derived from an EMBL/GenBank/DDBJ whole genome shotgun (WGS) entry which is preliminary data.</text>
</comment>